<feature type="transmembrane region" description="Helical" evidence="1">
    <location>
        <begin position="26"/>
        <end position="45"/>
    </location>
</feature>
<sequence length="51" mass="5261">MAAIASLTLAFIAAWGAINNQMELVALAGGALIGFIGAIIGFYFSKKVSEE</sequence>
<keyword evidence="1" id="KW-1133">Transmembrane helix</keyword>
<comment type="caution">
    <text evidence="2">The sequence shown here is derived from an EMBL/GenBank/DDBJ whole genome shotgun (WGS) entry which is preliminary data.</text>
</comment>
<accession>X1MUF8</accession>
<name>X1MUF8_9ZZZZ</name>
<evidence type="ECO:0000313" key="2">
    <source>
        <dbReference type="EMBL" id="GAI09989.1"/>
    </source>
</evidence>
<proteinExistence type="predicted"/>
<keyword evidence="1" id="KW-0812">Transmembrane</keyword>
<dbReference type="EMBL" id="BARV01010256">
    <property type="protein sequence ID" value="GAI09989.1"/>
    <property type="molecule type" value="Genomic_DNA"/>
</dbReference>
<reference evidence="2" key="1">
    <citation type="journal article" date="2014" name="Front. Microbiol.">
        <title>High frequency of phylogenetically diverse reductive dehalogenase-homologous genes in deep subseafloor sedimentary metagenomes.</title>
        <authorList>
            <person name="Kawai M."/>
            <person name="Futagami T."/>
            <person name="Toyoda A."/>
            <person name="Takaki Y."/>
            <person name="Nishi S."/>
            <person name="Hori S."/>
            <person name="Arai W."/>
            <person name="Tsubouchi T."/>
            <person name="Morono Y."/>
            <person name="Uchiyama I."/>
            <person name="Ito T."/>
            <person name="Fujiyama A."/>
            <person name="Inagaki F."/>
            <person name="Takami H."/>
        </authorList>
    </citation>
    <scope>NUCLEOTIDE SEQUENCE</scope>
    <source>
        <strain evidence="2">Expedition CK06-06</strain>
    </source>
</reference>
<keyword evidence="1" id="KW-0472">Membrane</keyword>
<gene>
    <name evidence="2" type="ORF">S06H3_19919</name>
</gene>
<protein>
    <submittedName>
        <fullName evidence="2">Uncharacterized protein</fullName>
    </submittedName>
</protein>
<dbReference type="AlphaFoldDB" id="X1MUF8"/>
<evidence type="ECO:0000256" key="1">
    <source>
        <dbReference type="SAM" id="Phobius"/>
    </source>
</evidence>
<organism evidence="2">
    <name type="scientific">marine sediment metagenome</name>
    <dbReference type="NCBI Taxonomy" id="412755"/>
    <lineage>
        <taxon>unclassified sequences</taxon>
        <taxon>metagenomes</taxon>
        <taxon>ecological metagenomes</taxon>
    </lineage>
</organism>